<sequence>MSPGCPGPARDQAHPKPHLLQSARGQAQAPLQLWQYRAREPGPPDASQGAPGGATAHPPRADARRHYSTGPGSRLIPIRQPHSPPAQHPPCAAVSLAVALLCARPAPARHSPGDNGQWPPQSWVTQHRGAPVLQVPPAP</sequence>
<dbReference type="EMBL" id="JANPWB010000001">
    <property type="protein sequence ID" value="KAJ1217847.1"/>
    <property type="molecule type" value="Genomic_DNA"/>
</dbReference>
<name>A0AAV7WYS2_PLEWA</name>
<keyword evidence="3" id="KW-1185">Reference proteome</keyword>
<dbReference type="AlphaFoldDB" id="A0AAV7WYS2"/>
<proteinExistence type="predicted"/>
<feature type="region of interest" description="Disordered" evidence="1">
    <location>
        <begin position="1"/>
        <end position="90"/>
    </location>
</feature>
<reference evidence="2" key="1">
    <citation type="journal article" date="2022" name="bioRxiv">
        <title>Sequencing and chromosome-scale assembly of the giantPleurodeles waltlgenome.</title>
        <authorList>
            <person name="Brown T."/>
            <person name="Elewa A."/>
            <person name="Iarovenko S."/>
            <person name="Subramanian E."/>
            <person name="Araus A.J."/>
            <person name="Petzold A."/>
            <person name="Susuki M."/>
            <person name="Suzuki K.-i.T."/>
            <person name="Hayashi T."/>
            <person name="Toyoda A."/>
            <person name="Oliveira C."/>
            <person name="Osipova E."/>
            <person name="Leigh N.D."/>
            <person name="Simon A."/>
            <person name="Yun M.H."/>
        </authorList>
    </citation>
    <scope>NUCLEOTIDE SEQUENCE</scope>
    <source>
        <strain evidence="2">20211129_DDA</strain>
        <tissue evidence="2">Liver</tissue>
    </source>
</reference>
<evidence type="ECO:0000313" key="2">
    <source>
        <dbReference type="EMBL" id="KAJ1217847.1"/>
    </source>
</evidence>
<organism evidence="2 3">
    <name type="scientific">Pleurodeles waltl</name>
    <name type="common">Iberian ribbed newt</name>
    <dbReference type="NCBI Taxonomy" id="8319"/>
    <lineage>
        <taxon>Eukaryota</taxon>
        <taxon>Metazoa</taxon>
        <taxon>Chordata</taxon>
        <taxon>Craniata</taxon>
        <taxon>Vertebrata</taxon>
        <taxon>Euteleostomi</taxon>
        <taxon>Amphibia</taxon>
        <taxon>Batrachia</taxon>
        <taxon>Caudata</taxon>
        <taxon>Salamandroidea</taxon>
        <taxon>Salamandridae</taxon>
        <taxon>Pleurodelinae</taxon>
        <taxon>Pleurodeles</taxon>
    </lineage>
</organism>
<accession>A0AAV7WYS2</accession>
<gene>
    <name evidence="2" type="ORF">NDU88_005434</name>
</gene>
<comment type="caution">
    <text evidence="2">The sequence shown here is derived from an EMBL/GenBank/DDBJ whole genome shotgun (WGS) entry which is preliminary data.</text>
</comment>
<evidence type="ECO:0000256" key="1">
    <source>
        <dbReference type="SAM" id="MobiDB-lite"/>
    </source>
</evidence>
<evidence type="ECO:0000313" key="3">
    <source>
        <dbReference type="Proteomes" id="UP001066276"/>
    </source>
</evidence>
<feature type="region of interest" description="Disordered" evidence="1">
    <location>
        <begin position="106"/>
        <end position="139"/>
    </location>
</feature>
<protein>
    <submittedName>
        <fullName evidence="2">Uncharacterized protein</fullName>
    </submittedName>
</protein>
<dbReference type="Proteomes" id="UP001066276">
    <property type="component" value="Chromosome 1_1"/>
</dbReference>